<dbReference type="InterPro" id="IPR051218">
    <property type="entry name" value="Sec_MonoDiacylglyc_Lipase"/>
</dbReference>
<dbReference type="Gene3D" id="3.40.50.1820">
    <property type="entry name" value="alpha/beta hydrolase"/>
    <property type="match status" value="1"/>
</dbReference>
<evidence type="ECO:0000259" key="1">
    <source>
        <dbReference type="Pfam" id="PF01764"/>
    </source>
</evidence>
<evidence type="ECO:0000313" key="3">
    <source>
        <dbReference type="Proteomes" id="UP000626244"/>
    </source>
</evidence>
<protein>
    <submittedName>
        <fullName evidence="2">Lipase</fullName>
    </submittedName>
</protein>
<feature type="domain" description="Fungal lipase-type" evidence="1">
    <location>
        <begin position="65"/>
        <end position="194"/>
    </location>
</feature>
<dbReference type="AlphaFoldDB" id="A0A8J3EVU3"/>
<dbReference type="PANTHER" id="PTHR45856:SF24">
    <property type="entry name" value="FUNGAL LIPASE-LIKE DOMAIN-CONTAINING PROTEIN"/>
    <property type="match status" value="1"/>
</dbReference>
<reference evidence="3" key="1">
    <citation type="journal article" date="2019" name="Int. J. Syst. Evol. Microbiol.">
        <title>The Global Catalogue of Microorganisms (GCM) 10K type strain sequencing project: providing services to taxonomists for standard genome sequencing and annotation.</title>
        <authorList>
            <consortium name="The Broad Institute Genomics Platform"/>
            <consortium name="The Broad Institute Genome Sequencing Center for Infectious Disease"/>
            <person name="Wu L."/>
            <person name="Ma J."/>
        </authorList>
    </citation>
    <scope>NUCLEOTIDE SEQUENCE [LARGE SCALE GENOMIC DNA]</scope>
    <source>
        <strain evidence="3">CGMCC 1.14993</strain>
    </source>
</reference>
<dbReference type="InterPro" id="IPR002921">
    <property type="entry name" value="Fungal_lipase-type"/>
</dbReference>
<evidence type="ECO:0000313" key="2">
    <source>
        <dbReference type="EMBL" id="GGI09897.1"/>
    </source>
</evidence>
<dbReference type="GO" id="GO:0006629">
    <property type="term" value="P:lipid metabolic process"/>
    <property type="evidence" value="ECO:0007669"/>
    <property type="project" value="InterPro"/>
</dbReference>
<dbReference type="CDD" id="cd00519">
    <property type="entry name" value="Lipase_3"/>
    <property type="match status" value="1"/>
</dbReference>
<comment type="caution">
    <text evidence="2">The sequence shown here is derived from an EMBL/GenBank/DDBJ whole genome shotgun (WGS) entry which is preliminary data.</text>
</comment>
<sequence>MKFLSVDYDLALELVQCCIQTYKQWENDGKFMVPANYSLVCGFKACAIIEMEWFGYVIENENSLIIAFRGTKSDLDWLADLKVEQELFPYAMNSGSVHSGFLSIYKSCREVLLEIVKERATNKKVYITGHSLGGSLATLFGFELAMTNLCTPNVYSFGAPKVGNKQFKEKYDEFVRQSIRFVNIYDVVPLSPPFKVEIKPLNLYLEYLHVQQAITFAINKGSITKSHNIMTYVDGVNKMKLKYDYTPTFTFKFRDEEELLIEQTK</sequence>
<proteinExistence type="predicted"/>
<name>A0A8J3EVU3_9BACI</name>
<gene>
    <name evidence="2" type="ORF">GCM10007380_00080</name>
</gene>
<organism evidence="2 3">
    <name type="scientific">Gottfriedia solisilvae</name>
    <dbReference type="NCBI Taxonomy" id="1516104"/>
    <lineage>
        <taxon>Bacteria</taxon>
        <taxon>Bacillati</taxon>
        <taxon>Bacillota</taxon>
        <taxon>Bacilli</taxon>
        <taxon>Bacillales</taxon>
        <taxon>Bacillaceae</taxon>
        <taxon>Gottfriedia</taxon>
    </lineage>
</organism>
<dbReference type="EMBL" id="BMHB01000001">
    <property type="protein sequence ID" value="GGI09897.1"/>
    <property type="molecule type" value="Genomic_DNA"/>
</dbReference>
<dbReference type="RefSeq" id="WP_088002448.1">
    <property type="nucleotide sequence ID" value="NZ_BMHB01000001.1"/>
</dbReference>
<dbReference type="Pfam" id="PF01764">
    <property type="entry name" value="Lipase_3"/>
    <property type="match status" value="1"/>
</dbReference>
<dbReference type="SUPFAM" id="SSF53474">
    <property type="entry name" value="alpha/beta-Hydrolases"/>
    <property type="match status" value="1"/>
</dbReference>
<dbReference type="InterPro" id="IPR029058">
    <property type="entry name" value="AB_hydrolase_fold"/>
</dbReference>
<dbReference type="OrthoDB" id="5522031at2"/>
<keyword evidence="3" id="KW-1185">Reference proteome</keyword>
<dbReference type="PANTHER" id="PTHR45856">
    <property type="entry name" value="ALPHA/BETA-HYDROLASES SUPERFAMILY PROTEIN"/>
    <property type="match status" value="1"/>
</dbReference>
<dbReference type="Proteomes" id="UP000626244">
    <property type="component" value="Unassembled WGS sequence"/>
</dbReference>
<accession>A0A8J3EVU3</accession>